<keyword evidence="9" id="KW-1185">Reference proteome</keyword>
<feature type="domain" description="Peptidase M16 N-terminal" evidence="7">
    <location>
        <begin position="1"/>
        <end position="68"/>
    </location>
</feature>
<dbReference type="SUPFAM" id="SSF63411">
    <property type="entry name" value="LuxS/MPP-like metallohydrolase"/>
    <property type="match status" value="1"/>
</dbReference>
<comment type="similarity">
    <text evidence="1">Belongs to the peptidase M16 family.</text>
</comment>
<protein>
    <recommendedName>
        <fullName evidence="7">Peptidase M16 N-terminal domain-containing protein</fullName>
    </recommendedName>
</protein>
<dbReference type="InterPro" id="IPR011765">
    <property type="entry name" value="Pept_M16_N"/>
</dbReference>
<name>A0AA38C8C4_TAXCH</name>
<dbReference type="InterPro" id="IPR050626">
    <property type="entry name" value="Peptidase_M16"/>
</dbReference>
<dbReference type="PANTHER" id="PTHR43690:SF18">
    <property type="entry name" value="INSULIN-DEGRADING ENZYME-RELATED"/>
    <property type="match status" value="1"/>
</dbReference>
<dbReference type="Proteomes" id="UP000824469">
    <property type="component" value="Unassembled WGS sequence"/>
</dbReference>
<evidence type="ECO:0000256" key="2">
    <source>
        <dbReference type="ARBA" id="ARBA00022670"/>
    </source>
</evidence>
<feature type="non-terminal residue" evidence="8">
    <location>
        <position position="1"/>
    </location>
</feature>
<evidence type="ECO:0000256" key="1">
    <source>
        <dbReference type="ARBA" id="ARBA00007261"/>
    </source>
</evidence>
<reference evidence="8 9" key="1">
    <citation type="journal article" date="2021" name="Nat. Plants">
        <title>The Taxus genome provides insights into paclitaxel biosynthesis.</title>
        <authorList>
            <person name="Xiong X."/>
            <person name="Gou J."/>
            <person name="Liao Q."/>
            <person name="Li Y."/>
            <person name="Zhou Q."/>
            <person name="Bi G."/>
            <person name="Li C."/>
            <person name="Du R."/>
            <person name="Wang X."/>
            <person name="Sun T."/>
            <person name="Guo L."/>
            <person name="Liang H."/>
            <person name="Lu P."/>
            <person name="Wu Y."/>
            <person name="Zhang Z."/>
            <person name="Ro D.K."/>
            <person name="Shang Y."/>
            <person name="Huang S."/>
            <person name="Yan J."/>
        </authorList>
    </citation>
    <scope>NUCLEOTIDE SEQUENCE [LARGE SCALE GENOMIC DNA]</scope>
    <source>
        <strain evidence="8">Ta-2019</strain>
    </source>
</reference>
<keyword evidence="3" id="KW-0479">Metal-binding</keyword>
<dbReference type="GO" id="GO:0005739">
    <property type="term" value="C:mitochondrion"/>
    <property type="evidence" value="ECO:0007669"/>
    <property type="project" value="TreeGrafter"/>
</dbReference>
<keyword evidence="6" id="KW-0482">Metalloprotease</keyword>
<dbReference type="OMA" id="WIFDEMK"/>
<proteinExistence type="inferred from homology"/>
<keyword evidence="4" id="KW-0378">Hydrolase</keyword>
<organism evidence="8 9">
    <name type="scientific">Taxus chinensis</name>
    <name type="common">Chinese yew</name>
    <name type="synonym">Taxus wallichiana var. chinensis</name>
    <dbReference type="NCBI Taxonomy" id="29808"/>
    <lineage>
        <taxon>Eukaryota</taxon>
        <taxon>Viridiplantae</taxon>
        <taxon>Streptophyta</taxon>
        <taxon>Embryophyta</taxon>
        <taxon>Tracheophyta</taxon>
        <taxon>Spermatophyta</taxon>
        <taxon>Pinopsida</taxon>
        <taxon>Pinidae</taxon>
        <taxon>Conifers II</taxon>
        <taxon>Cupressales</taxon>
        <taxon>Taxaceae</taxon>
        <taxon>Taxus</taxon>
    </lineage>
</organism>
<sequence>HGGRSNAFTSSEHTNFHFDVNASYFEEALDRFAQFFICPLMSQDATSREINAVDSENKKNVLVDAWRWNQ</sequence>
<keyword evidence="2" id="KW-0645">Protease</keyword>
<dbReference type="Pfam" id="PF00675">
    <property type="entry name" value="Peptidase_M16"/>
    <property type="match status" value="1"/>
</dbReference>
<dbReference type="GO" id="GO:0043171">
    <property type="term" value="P:peptide catabolic process"/>
    <property type="evidence" value="ECO:0007669"/>
    <property type="project" value="TreeGrafter"/>
</dbReference>
<evidence type="ECO:0000256" key="6">
    <source>
        <dbReference type="ARBA" id="ARBA00023049"/>
    </source>
</evidence>
<evidence type="ECO:0000313" key="8">
    <source>
        <dbReference type="EMBL" id="KAH9294448.1"/>
    </source>
</evidence>
<feature type="non-terminal residue" evidence="8">
    <location>
        <position position="70"/>
    </location>
</feature>
<dbReference type="GO" id="GO:0051603">
    <property type="term" value="P:proteolysis involved in protein catabolic process"/>
    <property type="evidence" value="ECO:0007669"/>
    <property type="project" value="TreeGrafter"/>
</dbReference>
<evidence type="ECO:0000313" key="9">
    <source>
        <dbReference type="Proteomes" id="UP000824469"/>
    </source>
</evidence>
<dbReference type="Gene3D" id="3.30.830.10">
    <property type="entry name" value="Metalloenzyme, LuxS/M16 peptidase-like"/>
    <property type="match status" value="1"/>
</dbReference>
<dbReference type="GO" id="GO:0046872">
    <property type="term" value="F:metal ion binding"/>
    <property type="evidence" value="ECO:0007669"/>
    <property type="project" value="UniProtKB-KW"/>
</dbReference>
<dbReference type="PANTHER" id="PTHR43690">
    <property type="entry name" value="NARDILYSIN"/>
    <property type="match status" value="1"/>
</dbReference>
<accession>A0AA38C8C4</accession>
<dbReference type="AlphaFoldDB" id="A0AA38C8C4"/>
<dbReference type="EMBL" id="JAHRHJ020000110">
    <property type="protein sequence ID" value="KAH9294448.1"/>
    <property type="molecule type" value="Genomic_DNA"/>
</dbReference>
<dbReference type="InterPro" id="IPR011249">
    <property type="entry name" value="Metalloenz_LuxS/M16"/>
</dbReference>
<evidence type="ECO:0000256" key="5">
    <source>
        <dbReference type="ARBA" id="ARBA00022833"/>
    </source>
</evidence>
<evidence type="ECO:0000256" key="4">
    <source>
        <dbReference type="ARBA" id="ARBA00022801"/>
    </source>
</evidence>
<gene>
    <name evidence="8" type="ORF">KI387_040343</name>
</gene>
<evidence type="ECO:0000259" key="7">
    <source>
        <dbReference type="Pfam" id="PF00675"/>
    </source>
</evidence>
<dbReference type="GO" id="GO:0004222">
    <property type="term" value="F:metalloendopeptidase activity"/>
    <property type="evidence" value="ECO:0007669"/>
    <property type="project" value="TreeGrafter"/>
</dbReference>
<evidence type="ECO:0000256" key="3">
    <source>
        <dbReference type="ARBA" id="ARBA00022723"/>
    </source>
</evidence>
<keyword evidence="5" id="KW-0862">Zinc</keyword>
<dbReference type="GO" id="GO:0005829">
    <property type="term" value="C:cytosol"/>
    <property type="evidence" value="ECO:0007669"/>
    <property type="project" value="TreeGrafter"/>
</dbReference>
<comment type="caution">
    <text evidence="8">The sequence shown here is derived from an EMBL/GenBank/DDBJ whole genome shotgun (WGS) entry which is preliminary data.</text>
</comment>